<dbReference type="Gene3D" id="1.10.357.10">
    <property type="entry name" value="Tetracycline Repressor, domain 2"/>
    <property type="match status" value="1"/>
</dbReference>
<dbReference type="GO" id="GO:0003677">
    <property type="term" value="F:DNA binding"/>
    <property type="evidence" value="ECO:0007669"/>
    <property type="project" value="UniProtKB-UniRule"/>
</dbReference>
<dbReference type="OrthoDB" id="9810250at2"/>
<dbReference type="EMBL" id="QGDL01000001">
    <property type="protein sequence ID" value="PWJ32249.1"/>
    <property type="molecule type" value="Genomic_DNA"/>
</dbReference>
<organism evidence="4 5">
    <name type="scientific">Faecalicatena orotica</name>
    <dbReference type="NCBI Taxonomy" id="1544"/>
    <lineage>
        <taxon>Bacteria</taxon>
        <taxon>Bacillati</taxon>
        <taxon>Bacillota</taxon>
        <taxon>Clostridia</taxon>
        <taxon>Lachnospirales</taxon>
        <taxon>Lachnospiraceae</taxon>
        <taxon>Faecalicatena</taxon>
    </lineage>
</organism>
<dbReference type="InterPro" id="IPR001647">
    <property type="entry name" value="HTH_TetR"/>
</dbReference>
<dbReference type="AlphaFoldDB" id="A0A2Y9C9J9"/>
<gene>
    <name evidence="4" type="ORF">A8806_101537</name>
</gene>
<feature type="domain" description="HTH tetR-type" evidence="3">
    <location>
        <begin position="11"/>
        <end position="71"/>
    </location>
</feature>
<dbReference type="PANTHER" id="PTHR43479">
    <property type="entry name" value="ACREF/ENVCD OPERON REPRESSOR-RELATED"/>
    <property type="match status" value="1"/>
</dbReference>
<evidence type="ECO:0000313" key="5">
    <source>
        <dbReference type="Proteomes" id="UP000245845"/>
    </source>
</evidence>
<dbReference type="PANTHER" id="PTHR43479:SF11">
    <property type="entry name" value="ACREF_ENVCD OPERON REPRESSOR-RELATED"/>
    <property type="match status" value="1"/>
</dbReference>
<protein>
    <submittedName>
        <fullName evidence="4">TetR family transcriptional regulator</fullName>
    </submittedName>
</protein>
<proteinExistence type="predicted"/>
<sequence length="180" mass="21209">MKRQRKNQANQLARECMVTALMQLLKEKPLSAVSVSELTEKAGVSRMTYYRNYQSKEEIFTVYLDDILDDYRDDVKNLFQKGNYYDLENLIHCFSYFRQHRLFLESLFQSGLGHTFLESVGRYVVETWYRPGDGIEHYYALQAFTGALYNLYISWSVNGAKESPEEMARILYRIYAEPAN</sequence>
<dbReference type="RefSeq" id="WP_109729603.1">
    <property type="nucleotide sequence ID" value="NZ_BAAACK010000007.1"/>
</dbReference>
<accession>A0A2Y9C9J9</accession>
<dbReference type="Pfam" id="PF14278">
    <property type="entry name" value="TetR_C_8"/>
    <property type="match status" value="1"/>
</dbReference>
<keyword evidence="5" id="KW-1185">Reference proteome</keyword>
<comment type="caution">
    <text evidence="4">The sequence shown here is derived from an EMBL/GenBank/DDBJ whole genome shotgun (WGS) entry which is preliminary data.</text>
</comment>
<evidence type="ECO:0000313" key="4">
    <source>
        <dbReference type="EMBL" id="PWJ32249.1"/>
    </source>
</evidence>
<dbReference type="SUPFAM" id="SSF46689">
    <property type="entry name" value="Homeodomain-like"/>
    <property type="match status" value="1"/>
</dbReference>
<dbReference type="InterPro" id="IPR050624">
    <property type="entry name" value="HTH-type_Tx_Regulator"/>
</dbReference>
<reference evidence="4 5" key="1">
    <citation type="submission" date="2018-05" db="EMBL/GenBank/DDBJ databases">
        <title>The Hungate 1000. A catalogue of reference genomes from the rumen microbiome.</title>
        <authorList>
            <person name="Kelly W."/>
        </authorList>
    </citation>
    <scope>NUCLEOTIDE SEQUENCE [LARGE SCALE GENOMIC DNA]</scope>
    <source>
        <strain evidence="4 5">NLAE-zl-C242</strain>
    </source>
</reference>
<dbReference type="Proteomes" id="UP000245845">
    <property type="component" value="Unassembled WGS sequence"/>
</dbReference>
<evidence type="ECO:0000259" key="3">
    <source>
        <dbReference type="PROSITE" id="PS50977"/>
    </source>
</evidence>
<dbReference type="InterPro" id="IPR009057">
    <property type="entry name" value="Homeodomain-like_sf"/>
</dbReference>
<dbReference type="InterPro" id="IPR039532">
    <property type="entry name" value="TetR_C_Firmicutes"/>
</dbReference>
<feature type="DNA-binding region" description="H-T-H motif" evidence="2">
    <location>
        <begin position="34"/>
        <end position="53"/>
    </location>
</feature>
<evidence type="ECO:0000256" key="2">
    <source>
        <dbReference type="PROSITE-ProRule" id="PRU00335"/>
    </source>
</evidence>
<evidence type="ECO:0000256" key="1">
    <source>
        <dbReference type="ARBA" id="ARBA00023125"/>
    </source>
</evidence>
<dbReference type="PROSITE" id="PS50977">
    <property type="entry name" value="HTH_TETR_2"/>
    <property type="match status" value="1"/>
</dbReference>
<dbReference type="Pfam" id="PF00440">
    <property type="entry name" value="TetR_N"/>
    <property type="match status" value="1"/>
</dbReference>
<name>A0A2Y9C9J9_9FIRM</name>
<keyword evidence="1 2" id="KW-0238">DNA-binding</keyword>